<organism evidence="1 2">
    <name type="scientific">Microbacterium ulmi</name>
    <dbReference type="NCBI Taxonomy" id="179095"/>
    <lineage>
        <taxon>Bacteria</taxon>
        <taxon>Bacillati</taxon>
        <taxon>Actinomycetota</taxon>
        <taxon>Actinomycetes</taxon>
        <taxon>Micrococcales</taxon>
        <taxon>Microbacteriaceae</taxon>
        <taxon>Microbacterium</taxon>
    </lineage>
</organism>
<keyword evidence="2" id="KW-1185">Reference proteome</keyword>
<proteinExistence type="predicted"/>
<sequence length="68" mass="7452">MTQDIADDAAAIDEIVERLTERFPALPATTIREVVVGEYEGLDGAHVRDFVAVLVEKQAKKRLKTLGA</sequence>
<dbReference type="EMBL" id="JABEMB010000010">
    <property type="protein sequence ID" value="NNH03911.1"/>
    <property type="molecule type" value="Genomic_DNA"/>
</dbReference>
<dbReference type="Proteomes" id="UP000543598">
    <property type="component" value="Unassembled WGS sequence"/>
</dbReference>
<dbReference type="AlphaFoldDB" id="A0A7Y2PZ01"/>
<evidence type="ECO:0000313" key="1">
    <source>
        <dbReference type="EMBL" id="NNH03911.1"/>
    </source>
</evidence>
<protein>
    <submittedName>
        <fullName evidence="1">Uncharacterized protein</fullName>
    </submittedName>
</protein>
<comment type="caution">
    <text evidence="1">The sequence shown here is derived from an EMBL/GenBank/DDBJ whole genome shotgun (WGS) entry which is preliminary data.</text>
</comment>
<dbReference type="Gene3D" id="1.10.8.1060">
    <property type="entry name" value="Corynebacterium glutamicum thioredoxin-dependent arsenate reductase, N-terminal domain"/>
    <property type="match status" value="1"/>
</dbReference>
<accession>A0A7Y2PZ01</accession>
<reference evidence="1 2" key="1">
    <citation type="submission" date="2020-05" db="EMBL/GenBank/DDBJ databases">
        <title>MicrobeNet Type strains.</title>
        <authorList>
            <person name="Nicholson A.C."/>
        </authorList>
    </citation>
    <scope>NUCLEOTIDE SEQUENCE [LARGE SCALE GENOMIC DNA]</scope>
    <source>
        <strain evidence="1 2">JCM 14282</strain>
    </source>
</reference>
<evidence type="ECO:0000313" key="2">
    <source>
        <dbReference type="Proteomes" id="UP000543598"/>
    </source>
</evidence>
<name>A0A7Y2PZ01_9MICO</name>
<dbReference type="NCBIfam" id="NF046112">
    <property type="entry name" value="MSMEG_6209_Nter"/>
    <property type="match status" value="1"/>
</dbReference>
<dbReference type="RefSeq" id="WP_167035617.1">
    <property type="nucleotide sequence ID" value="NZ_BAAANA010000002.1"/>
</dbReference>
<gene>
    <name evidence="1" type="ORF">HLA99_08625</name>
</gene>